<name>A0A645CGH3_9ZZZZ</name>
<accession>A0A645CGH3</accession>
<organism evidence="3">
    <name type="scientific">bioreactor metagenome</name>
    <dbReference type="NCBI Taxonomy" id="1076179"/>
    <lineage>
        <taxon>unclassified sequences</taxon>
        <taxon>metagenomes</taxon>
        <taxon>ecological metagenomes</taxon>
    </lineage>
</organism>
<proteinExistence type="predicted"/>
<keyword evidence="2" id="KW-1133">Transmembrane helix</keyword>
<evidence type="ECO:0000313" key="3">
    <source>
        <dbReference type="EMBL" id="MPM76011.1"/>
    </source>
</evidence>
<feature type="region of interest" description="Disordered" evidence="1">
    <location>
        <begin position="38"/>
        <end position="60"/>
    </location>
</feature>
<dbReference type="EMBL" id="VSSQ01027011">
    <property type="protein sequence ID" value="MPM76011.1"/>
    <property type="molecule type" value="Genomic_DNA"/>
</dbReference>
<feature type="transmembrane region" description="Helical" evidence="2">
    <location>
        <begin position="110"/>
        <end position="131"/>
    </location>
</feature>
<gene>
    <name evidence="3" type="ORF">SDC9_123006</name>
</gene>
<comment type="caution">
    <text evidence="3">The sequence shown here is derived from an EMBL/GenBank/DDBJ whole genome shotgun (WGS) entry which is preliminary data.</text>
</comment>
<keyword evidence="2" id="KW-0472">Membrane</keyword>
<feature type="transmembrane region" description="Helical" evidence="2">
    <location>
        <begin position="79"/>
        <end position="98"/>
    </location>
</feature>
<dbReference type="AlphaFoldDB" id="A0A645CGH3"/>
<sequence>MLFGGVISSIISCSIFSLSERKSINSFMVCSDNIGGSTSNGSSAFPREERDSRSIGKGCTSAERKAEAPFREYVSACDISFAISGLLFLSVLIIILDISSTIRLSLSRHARISFGSSSSWFMFQLILFINYGTA</sequence>
<keyword evidence="2" id="KW-0812">Transmembrane</keyword>
<evidence type="ECO:0000256" key="1">
    <source>
        <dbReference type="SAM" id="MobiDB-lite"/>
    </source>
</evidence>
<evidence type="ECO:0000256" key="2">
    <source>
        <dbReference type="SAM" id="Phobius"/>
    </source>
</evidence>
<reference evidence="3" key="1">
    <citation type="submission" date="2019-08" db="EMBL/GenBank/DDBJ databases">
        <authorList>
            <person name="Kucharzyk K."/>
            <person name="Murdoch R.W."/>
            <person name="Higgins S."/>
            <person name="Loffler F."/>
        </authorList>
    </citation>
    <scope>NUCLEOTIDE SEQUENCE</scope>
</reference>
<protein>
    <submittedName>
        <fullName evidence="3">Uncharacterized protein</fullName>
    </submittedName>
</protein>